<feature type="domain" description="Type II secretion system protein GspF" evidence="7">
    <location>
        <begin position="166"/>
        <end position="294"/>
    </location>
</feature>
<evidence type="ECO:0000313" key="9">
    <source>
        <dbReference type="Proteomes" id="UP000276984"/>
    </source>
</evidence>
<dbReference type="OrthoDB" id="9810662at2"/>
<keyword evidence="4 6" id="KW-1133">Transmembrane helix</keyword>
<evidence type="ECO:0000256" key="6">
    <source>
        <dbReference type="SAM" id="Phobius"/>
    </source>
</evidence>
<evidence type="ECO:0000256" key="4">
    <source>
        <dbReference type="ARBA" id="ARBA00022989"/>
    </source>
</evidence>
<dbReference type="Proteomes" id="UP000276984">
    <property type="component" value="Chromosome"/>
</dbReference>
<dbReference type="GO" id="GO:0005886">
    <property type="term" value="C:plasma membrane"/>
    <property type="evidence" value="ECO:0007669"/>
    <property type="project" value="UniProtKB-SubCell"/>
</dbReference>
<dbReference type="AlphaFoldDB" id="A0A494RHE8"/>
<feature type="transmembrane region" description="Helical" evidence="6">
    <location>
        <begin position="125"/>
        <end position="147"/>
    </location>
</feature>
<dbReference type="Gene3D" id="1.20.81.30">
    <property type="entry name" value="Type II secretion system (T2SS), domain F"/>
    <property type="match status" value="1"/>
</dbReference>
<reference evidence="8 9" key="1">
    <citation type="submission" date="2018-10" db="EMBL/GenBank/DDBJ databases">
        <title>Complete genome sequence of Brevundimonas naejangsanensis BRV3.</title>
        <authorList>
            <person name="Berrios L."/>
            <person name="Ely B."/>
        </authorList>
    </citation>
    <scope>NUCLEOTIDE SEQUENCE [LARGE SCALE GENOMIC DNA]</scope>
    <source>
        <strain evidence="8 9">BRV3</strain>
    </source>
</reference>
<evidence type="ECO:0000256" key="1">
    <source>
        <dbReference type="ARBA" id="ARBA00004651"/>
    </source>
</evidence>
<name>A0A494RHE8_9CAUL</name>
<organism evidence="8 9">
    <name type="scientific">Brevundimonas naejangsanensis</name>
    <dbReference type="NCBI Taxonomy" id="588932"/>
    <lineage>
        <taxon>Bacteria</taxon>
        <taxon>Pseudomonadati</taxon>
        <taxon>Pseudomonadota</taxon>
        <taxon>Alphaproteobacteria</taxon>
        <taxon>Caulobacterales</taxon>
        <taxon>Caulobacteraceae</taxon>
        <taxon>Brevundimonas</taxon>
    </lineage>
</organism>
<dbReference type="Pfam" id="PF00482">
    <property type="entry name" value="T2SSF"/>
    <property type="match status" value="1"/>
</dbReference>
<feature type="transmembrane region" description="Helical" evidence="6">
    <location>
        <begin position="6"/>
        <end position="26"/>
    </location>
</feature>
<dbReference type="PANTHER" id="PTHR35007:SF2">
    <property type="entry name" value="PILUS ASSEMBLE PROTEIN"/>
    <property type="match status" value="1"/>
</dbReference>
<keyword evidence="3 6" id="KW-0812">Transmembrane</keyword>
<evidence type="ECO:0000256" key="3">
    <source>
        <dbReference type="ARBA" id="ARBA00022692"/>
    </source>
</evidence>
<evidence type="ECO:0000256" key="5">
    <source>
        <dbReference type="ARBA" id="ARBA00023136"/>
    </source>
</evidence>
<gene>
    <name evidence="8" type="ORF">D8I30_01060</name>
</gene>
<evidence type="ECO:0000256" key="2">
    <source>
        <dbReference type="ARBA" id="ARBA00022475"/>
    </source>
</evidence>
<dbReference type="InterPro" id="IPR018076">
    <property type="entry name" value="T2SS_GspF_dom"/>
</dbReference>
<comment type="subcellular location">
    <subcellularLocation>
        <location evidence="1">Cell membrane</location>
        <topology evidence="1">Multi-pass membrane protein</topology>
    </subcellularLocation>
</comment>
<evidence type="ECO:0000259" key="7">
    <source>
        <dbReference type="Pfam" id="PF00482"/>
    </source>
</evidence>
<evidence type="ECO:0000313" key="8">
    <source>
        <dbReference type="EMBL" id="AYG93930.1"/>
    </source>
</evidence>
<proteinExistence type="predicted"/>
<keyword evidence="5 6" id="KW-0472">Membrane</keyword>
<feature type="transmembrane region" description="Helical" evidence="6">
    <location>
        <begin position="275"/>
        <end position="299"/>
    </location>
</feature>
<accession>A0A494RHE8</accession>
<feature type="transmembrane region" description="Helical" evidence="6">
    <location>
        <begin position="102"/>
        <end position="119"/>
    </location>
</feature>
<keyword evidence="9" id="KW-1185">Reference proteome</keyword>
<dbReference type="PANTHER" id="PTHR35007">
    <property type="entry name" value="INTEGRAL MEMBRANE PROTEIN-RELATED"/>
    <property type="match status" value="1"/>
</dbReference>
<dbReference type="RefSeq" id="WP_121481090.1">
    <property type="nucleotide sequence ID" value="NZ_CP032707.1"/>
</dbReference>
<protein>
    <submittedName>
        <fullName evidence="8">Type II secretion system F family protein</fullName>
    </submittedName>
</protein>
<dbReference type="EMBL" id="CP032707">
    <property type="protein sequence ID" value="AYG93930.1"/>
    <property type="molecule type" value="Genomic_DNA"/>
</dbReference>
<keyword evidence="2" id="KW-1003">Cell membrane</keyword>
<dbReference type="InterPro" id="IPR042094">
    <property type="entry name" value="T2SS_GspF_sf"/>
</dbReference>
<sequence length="315" mass="33955">MILDAIIYVLSFAAAALGTLAMIQTVSRVARTQRRLGETLTAADAGEPSIVRADSVGGSFMKWVQRSSSLSDNEGRRKLRNRLSLVGVEHPAAPVWYVMGRFALAIGLPLLFLFSQRFVAQPASLLQLVVISLALCGVGLILPHMILDNRIKARRQAMEQEFPDVLDLTVVCIEAGLGLEAALVRVGQEIGGSHPRMADAYARVSQQLRAGQSRAEALRSMAKRVEVDGVSSFVTLVIQSDALGASIAQTLRSYAAEMRANRFHAAEEKAMRIPVLMTIPLVACILPVVVFALLLPPIIDVIRELAPALAGQGRG</sequence>